<reference evidence="3 4" key="1">
    <citation type="submission" date="2014-07" db="EMBL/GenBank/DDBJ databases">
        <authorList>
            <person name="Zhang J.E."/>
            <person name="Yang H."/>
            <person name="Guo J."/>
            <person name="Deng Z."/>
            <person name="Luo H."/>
            <person name="Luo M."/>
            <person name="Zhao B."/>
        </authorList>
    </citation>
    <scope>NUCLEOTIDE SEQUENCE [LARGE SCALE GENOMIC DNA]</scope>
    <source>
        <strain evidence="3 4">1CP</strain>
    </source>
</reference>
<dbReference type="GO" id="GO:0016020">
    <property type="term" value="C:membrane"/>
    <property type="evidence" value="ECO:0007669"/>
    <property type="project" value="TreeGrafter"/>
</dbReference>
<accession>A0A1B1KCM3</accession>
<evidence type="ECO:0000256" key="1">
    <source>
        <dbReference type="SAM" id="MobiDB-lite"/>
    </source>
</evidence>
<dbReference type="RefSeq" id="WP_231137686.1">
    <property type="nucleotide sequence ID" value="NZ_CP009111.1"/>
</dbReference>
<dbReference type="PRINTS" id="PR00111">
    <property type="entry name" value="ABHYDROLASE"/>
</dbReference>
<dbReference type="InterPro" id="IPR029058">
    <property type="entry name" value="AB_hydrolase_fold"/>
</dbReference>
<name>A0A1B1KCM3_RHOOP</name>
<dbReference type="EMBL" id="CP009111">
    <property type="protein sequence ID" value="ANS30328.1"/>
    <property type="molecule type" value="Genomic_DNA"/>
</dbReference>
<feature type="domain" description="AB hydrolase-1" evidence="2">
    <location>
        <begin position="33"/>
        <end position="160"/>
    </location>
</feature>
<gene>
    <name evidence="3" type="ORF">R1CP_28465</name>
</gene>
<feature type="region of interest" description="Disordered" evidence="1">
    <location>
        <begin position="258"/>
        <end position="295"/>
    </location>
</feature>
<evidence type="ECO:0000313" key="4">
    <source>
        <dbReference type="Proteomes" id="UP000186108"/>
    </source>
</evidence>
<dbReference type="Gene3D" id="3.40.50.1820">
    <property type="entry name" value="alpha/beta hydrolase"/>
    <property type="match status" value="1"/>
</dbReference>
<dbReference type="PANTHER" id="PTHR43798">
    <property type="entry name" value="MONOACYLGLYCEROL LIPASE"/>
    <property type="match status" value="1"/>
</dbReference>
<dbReference type="SUPFAM" id="SSF53474">
    <property type="entry name" value="alpha/beta-Hydrolases"/>
    <property type="match status" value="1"/>
</dbReference>
<dbReference type="PANTHER" id="PTHR43798:SF33">
    <property type="entry name" value="HYDROLASE, PUTATIVE (AFU_ORTHOLOGUE AFUA_2G14860)-RELATED"/>
    <property type="match status" value="1"/>
</dbReference>
<dbReference type="AlphaFoldDB" id="A0A1B1KCM3"/>
<proteinExistence type="predicted"/>
<dbReference type="InterPro" id="IPR000073">
    <property type="entry name" value="AB_hydrolase_1"/>
</dbReference>
<keyword evidence="3" id="KW-0378">Hydrolase</keyword>
<sequence>MTLAEFDTRRKTVDTDRGPVSCLDSGTGPVAFFIHGVGTSGYLWRNVIRQLEGERRCVALDLPLHGHTPAAPDQDFTLGALADVVAATCDALGLPKVDVVANDTGGAVAQIFAARHPDRLSSLTLTNCETHDNVPPKAFLPAVLLARAGLLARIARPLARNVSRARKLLYGSGYQNVRSLPEEVVASYVEPLLGTHTRRVGHRGRVLPDEVGLLAARPHPGSAGSRGDPGWQVVLPRRAVARTGRRIAQILGSPFLSRAQRSGSKCRMTPETSPPVMESASMRPVSGPSAMPHIP</sequence>
<dbReference type="InterPro" id="IPR050266">
    <property type="entry name" value="AB_hydrolase_sf"/>
</dbReference>
<evidence type="ECO:0000313" key="3">
    <source>
        <dbReference type="EMBL" id="ANS30328.1"/>
    </source>
</evidence>
<evidence type="ECO:0000259" key="2">
    <source>
        <dbReference type="Pfam" id="PF00561"/>
    </source>
</evidence>
<dbReference type="GO" id="GO:0016787">
    <property type="term" value="F:hydrolase activity"/>
    <property type="evidence" value="ECO:0007669"/>
    <property type="project" value="UniProtKB-KW"/>
</dbReference>
<organism evidence="3 4">
    <name type="scientific">Rhodococcus opacus</name>
    <name type="common">Nocardia opaca</name>
    <dbReference type="NCBI Taxonomy" id="37919"/>
    <lineage>
        <taxon>Bacteria</taxon>
        <taxon>Bacillati</taxon>
        <taxon>Actinomycetota</taxon>
        <taxon>Actinomycetes</taxon>
        <taxon>Mycobacteriales</taxon>
        <taxon>Nocardiaceae</taxon>
        <taxon>Rhodococcus</taxon>
    </lineage>
</organism>
<protein>
    <submittedName>
        <fullName evidence="3">Hydrolase</fullName>
    </submittedName>
</protein>
<dbReference type="Proteomes" id="UP000186108">
    <property type="component" value="Chromosome"/>
</dbReference>
<dbReference type="Pfam" id="PF00561">
    <property type="entry name" value="Abhydrolase_1"/>
    <property type="match status" value="1"/>
</dbReference>